<dbReference type="GO" id="GO:0016491">
    <property type="term" value="F:oxidoreductase activity"/>
    <property type="evidence" value="ECO:0007669"/>
    <property type="project" value="InterPro"/>
</dbReference>
<organism evidence="7 8">
    <name type="scientific">Chitinophaga ginsengisegetis</name>
    <dbReference type="NCBI Taxonomy" id="393003"/>
    <lineage>
        <taxon>Bacteria</taxon>
        <taxon>Pseudomonadati</taxon>
        <taxon>Bacteroidota</taxon>
        <taxon>Chitinophagia</taxon>
        <taxon>Chitinophagales</taxon>
        <taxon>Chitinophagaceae</taxon>
        <taxon>Chitinophaga</taxon>
    </lineage>
</organism>
<dbReference type="InterPro" id="IPR000866">
    <property type="entry name" value="AhpC/TSA"/>
</dbReference>
<dbReference type="PROSITE" id="PS00194">
    <property type="entry name" value="THIOREDOXIN_1"/>
    <property type="match status" value="1"/>
</dbReference>
<keyword evidence="4" id="KW-0676">Redox-active center</keyword>
<dbReference type="PROSITE" id="PS51352">
    <property type="entry name" value="THIOREDOXIN_2"/>
    <property type="match status" value="1"/>
</dbReference>
<dbReference type="AlphaFoldDB" id="A0A1T5P8Z8"/>
<dbReference type="GO" id="GO:0017004">
    <property type="term" value="P:cytochrome complex assembly"/>
    <property type="evidence" value="ECO:0007669"/>
    <property type="project" value="UniProtKB-KW"/>
</dbReference>
<name>A0A1T5P8Z8_9BACT</name>
<dbReference type="Pfam" id="PF00578">
    <property type="entry name" value="AhpC-TSA"/>
    <property type="match status" value="1"/>
</dbReference>
<evidence type="ECO:0000256" key="1">
    <source>
        <dbReference type="ARBA" id="ARBA00004196"/>
    </source>
</evidence>
<keyword evidence="2" id="KW-0201">Cytochrome c-type biogenesis</keyword>
<protein>
    <submittedName>
        <fullName evidence="7">Peroxiredoxin</fullName>
    </submittedName>
</protein>
<feature type="chain" id="PRO_5012685167" evidence="5">
    <location>
        <begin position="19"/>
        <end position="384"/>
    </location>
</feature>
<proteinExistence type="predicted"/>
<dbReference type="SUPFAM" id="SSF52833">
    <property type="entry name" value="Thioredoxin-like"/>
    <property type="match status" value="1"/>
</dbReference>
<evidence type="ECO:0000313" key="7">
    <source>
        <dbReference type="EMBL" id="SKD09053.1"/>
    </source>
</evidence>
<dbReference type="Pfam" id="PF14289">
    <property type="entry name" value="DUF4369"/>
    <property type="match status" value="1"/>
</dbReference>
<dbReference type="GO" id="GO:0016209">
    <property type="term" value="F:antioxidant activity"/>
    <property type="evidence" value="ECO:0007669"/>
    <property type="project" value="InterPro"/>
</dbReference>
<dbReference type="PANTHER" id="PTHR42852:SF6">
    <property type="entry name" value="THIOL:DISULFIDE INTERCHANGE PROTEIN DSBE"/>
    <property type="match status" value="1"/>
</dbReference>
<dbReference type="RefSeq" id="WP_079472196.1">
    <property type="nucleotide sequence ID" value="NZ_FUZZ01000004.1"/>
</dbReference>
<dbReference type="InterPro" id="IPR017937">
    <property type="entry name" value="Thioredoxin_CS"/>
</dbReference>
<dbReference type="STRING" id="393003.SAMN05660461_4931"/>
<reference evidence="8" key="1">
    <citation type="submission" date="2017-02" db="EMBL/GenBank/DDBJ databases">
        <authorList>
            <person name="Varghese N."/>
            <person name="Submissions S."/>
        </authorList>
    </citation>
    <scope>NUCLEOTIDE SEQUENCE [LARGE SCALE GENOMIC DNA]</scope>
    <source>
        <strain evidence="8">DSM 18108</strain>
    </source>
</reference>
<gene>
    <name evidence="7" type="ORF">SAMN05660461_4931</name>
</gene>
<evidence type="ECO:0000256" key="2">
    <source>
        <dbReference type="ARBA" id="ARBA00022748"/>
    </source>
</evidence>
<dbReference type="EMBL" id="FUZZ01000004">
    <property type="protein sequence ID" value="SKD09053.1"/>
    <property type="molecule type" value="Genomic_DNA"/>
</dbReference>
<accession>A0A1T5P8Z8</accession>
<feature type="domain" description="Thioredoxin" evidence="6">
    <location>
        <begin position="237"/>
        <end position="381"/>
    </location>
</feature>
<evidence type="ECO:0000313" key="8">
    <source>
        <dbReference type="Proteomes" id="UP000190166"/>
    </source>
</evidence>
<dbReference type="InterPro" id="IPR013766">
    <property type="entry name" value="Thioredoxin_domain"/>
</dbReference>
<sequence length="384" mass="43287">MRKLLLLLIGVYPLSLQAQDHFELNGKVDGLHNGDKIYLVYQVEDQRITDSTMVTDGRFVFRGKLEYPVYTSLFLNQNPYVQRLAAGQQMDYVRLYLEPATFTVESRDSLKNIVIKGSPVNDQQAVLRSMLKKNDEQFAALTKEFEALPEAQQKDKKVYDAFVARENQLLTESYQIHLEFAQKHPASYLSLVSLTQAAAHPGMAAAAGKAYEGLVPHLKNSPLGKRIPVLLASRANTEMGKLAPDFTQYAPDGKAVKLSSFRGNYVLLDFWASWCGPCRKENPNVLKAYNKYKEKGFTVLGVSLDMPGQKDAWLKAIETDQLTWPQVSDLKGWDNVVAQQYGIRSIPANFLIDPSGKIIAQNLREDHLQEELARIFKENKQGSL</sequence>
<dbReference type="InterPro" id="IPR036249">
    <property type="entry name" value="Thioredoxin-like_sf"/>
</dbReference>
<dbReference type="GO" id="GO:0030313">
    <property type="term" value="C:cell envelope"/>
    <property type="evidence" value="ECO:0007669"/>
    <property type="project" value="UniProtKB-SubCell"/>
</dbReference>
<evidence type="ECO:0000256" key="3">
    <source>
        <dbReference type="ARBA" id="ARBA00023157"/>
    </source>
</evidence>
<keyword evidence="8" id="KW-1185">Reference proteome</keyword>
<dbReference type="CDD" id="cd02966">
    <property type="entry name" value="TlpA_like_family"/>
    <property type="match status" value="1"/>
</dbReference>
<dbReference type="PANTHER" id="PTHR42852">
    <property type="entry name" value="THIOL:DISULFIDE INTERCHANGE PROTEIN DSBE"/>
    <property type="match status" value="1"/>
</dbReference>
<comment type="subcellular location">
    <subcellularLocation>
        <location evidence="1">Cell envelope</location>
    </subcellularLocation>
</comment>
<dbReference type="InterPro" id="IPR025380">
    <property type="entry name" value="DUF4369"/>
</dbReference>
<dbReference type="Gene3D" id="3.40.30.10">
    <property type="entry name" value="Glutaredoxin"/>
    <property type="match status" value="1"/>
</dbReference>
<evidence type="ECO:0000256" key="4">
    <source>
        <dbReference type="ARBA" id="ARBA00023284"/>
    </source>
</evidence>
<evidence type="ECO:0000259" key="6">
    <source>
        <dbReference type="PROSITE" id="PS51352"/>
    </source>
</evidence>
<keyword evidence="5" id="KW-0732">Signal</keyword>
<dbReference type="Proteomes" id="UP000190166">
    <property type="component" value="Unassembled WGS sequence"/>
</dbReference>
<keyword evidence="3" id="KW-1015">Disulfide bond</keyword>
<evidence type="ECO:0000256" key="5">
    <source>
        <dbReference type="SAM" id="SignalP"/>
    </source>
</evidence>
<feature type="signal peptide" evidence="5">
    <location>
        <begin position="1"/>
        <end position="18"/>
    </location>
</feature>
<dbReference type="InterPro" id="IPR050553">
    <property type="entry name" value="Thioredoxin_ResA/DsbE_sf"/>
</dbReference>